<dbReference type="PROSITE" id="PS50109">
    <property type="entry name" value="HIS_KIN"/>
    <property type="match status" value="1"/>
</dbReference>
<comment type="caution">
    <text evidence="5">The sequence shown here is derived from an EMBL/GenBank/DDBJ whole genome shotgun (WGS) entry which is preliminary data.</text>
</comment>
<evidence type="ECO:0000259" key="3">
    <source>
        <dbReference type="PROSITE" id="PS50109"/>
    </source>
</evidence>
<dbReference type="Gene3D" id="1.10.287.130">
    <property type="match status" value="1"/>
</dbReference>
<dbReference type="PROSITE" id="PS50110">
    <property type="entry name" value="RESPONSE_REGULATORY"/>
    <property type="match status" value="1"/>
</dbReference>
<dbReference type="SMART" id="SM00388">
    <property type="entry name" value="HisKA"/>
    <property type="match status" value="1"/>
</dbReference>
<sequence length="586" mass="64248">MEALNKSFHAFFDDRDVHTMIKPRAIIAGIIPAIFIVLLLALLLAKQMDSFQKHAPPWPPLSGAPLSAFENPHPLESDNGTLNLDEIPSTVLLSVFLFLLAVAAIACSRAMKGSRGTMVFLWALASLLSGLYLLSLRSFPFDSYLSELTVAALVFAVVGNLLLGFWLSQLKGRYVAQGKAIVMKQNLLAIAAHELRTPITNLRSQADLALAYIDGAALGDARGILQMSLDDLDTLDHHIKSILALAALENGTLKSRKDWFAVAKMCNELNGQFAGTANVALIWDCVDDPRIGVTEVYSDYDLIKVVVRNAIENAFKHTSDGFVKISMSLRDKGISISVRDTGAGMSTAEMNALLWHKDPLSLGIRRGKDGWGIGMPVMKKFSEFLGGRIRIDSKPGFGTCLTIDLPVDYRTGELPKQAAVLPDHDMDHEPGSIRTSESGDQKTKVLLIDDNHTFLKQMQRFFAPKILGIPDVELTVCDDPVSGITRLEEQRFDLLLVDFHMPHVDGLKLLEWLASHEHPNQGVVKIMLTADPSIPERKRAAIVAAGARIVSKGMPIEDMKILVAGVKEQKVRNQAQIRAAVELTAI</sequence>
<evidence type="ECO:0008006" key="6">
    <source>
        <dbReference type="Google" id="ProtNLM"/>
    </source>
</evidence>
<keyword evidence="2" id="KW-0812">Transmembrane</keyword>
<accession>A0A0F9SMX5</accession>
<feature type="domain" description="Response regulatory" evidence="4">
    <location>
        <begin position="444"/>
        <end position="567"/>
    </location>
</feature>
<proteinExistence type="predicted"/>
<dbReference type="SMART" id="SM00448">
    <property type="entry name" value="REC"/>
    <property type="match status" value="1"/>
</dbReference>
<dbReference type="Pfam" id="PF00072">
    <property type="entry name" value="Response_reg"/>
    <property type="match status" value="1"/>
</dbReference>
<dbReference type="InterPro" id="IPR036097">
    <property type="entry name" value="HisK_dim/P_sf"/>
</dbReference>
<gene>
    <name evidence="5" type="ORF">LCGC14_0755660</name>
</gene>
<keyword evidence="2" id="KW-1133">Transmembrane helix</keyword>
<organism evidence="5">
    <name type="scientific">marine sediment metagenome</name>
    <dbReference type="NCBI Taxonomy" id="412755"/>
    <lineage>
        <taxon>unclassified sequences</taxon>
        <taxon>metagenomes</taxon>
        <taxon>ecological metagenomes</taxon>
    </lineage>
</organism>
<keyword evidence="2" id="KW-0472">Membrane</keyword>
<dbReference type="SMART" id="SM00387">
    <property type="entry name" value="HATPase_c"/>
    <property type="match status" value="1"/>
</dbReference>
<dbReference type="InterPro" id="IPR036890">
    <property type="entry name" value="HATPase_C_sf"/>
</dbReference>
<feature type="domain" description="Histidine kinase" evidence="3">
    <location>
        <begin position="190"/>
        <end position="409"/>
    </location>
</feature>
<dbReference type="CDD" id="cd00082">
    <property type="entry name" value="HisKA"/>
    <property type="match status" value="1"/>
</dbReference>
<feature type="transmembrane region" description="Helical" evidence="2">
    <location>
        <begin position="119"/>
        <end position="136"/>
    </location>
</feature>
<evidence type="ECO:0000313" key="5">
    <source>
        <dbReference type="EMBL" id="KKN38221.1"/>
    </source>
</evidence>
<dbReference type="Gene3D" id="3.30.565.10">
    <property type="entry name" value="Histidine kinase-like ATPase, C-terminal domain"/>
    <property type="match status" value="1"/>
</dbReference>
<dbReference type="InterPro" id="IPR001789">
    <property type="entry name" value="Sig_transdc_resp-reg_receiver"/>
</dbReference>
<evidence type="ECO:0000259" key="4">
    <source>
        <dbReference type="PROSITE" id="PS50110"/>
    </source>
</evidence>
<protein>
    <recommendedName>
        <fullName evidence="6">Histidine kinase</fullName>
    </recommendedName>
</protein>
<dbReference type="InterPro" id="IPR011006">
    <property type="entry name" value="CheY-like_superfamily"/>
</dbReference>
<dbReference type="PANTHER" id="PTHR43547:SF2">
    <property type="entry name" value="HYBRID SIGNAL TRANSDUCTION HISTIDINE KINASE C"/>
    <property type="match status" value="1"/>
</dbReference>
<dbReference type="InterPro" id="IPR003594">
    <property type="entry name" value="HATPase_dom"/>
</dbReference>
<dbReference type="Pfam" id="PF02518">
    <property type="entry name" value="HATPase_c"/>
    <property type="match status" value="1"/>
</dbReference>
<dbReference type="AlphaFoldDB" id="A0A0F9SMX5"/>
<dbReference type="SUPFAM" id="SSF47384">
    <property type="entry name" value="Homodimeric domain of signal transducing histidine kinase"/>
    <property type="match status" value="1"/>
</dbReference>
<reference evidence="5" key="1">
    <citation type="journal article" date="2015" name="Nature">
        <title>Complex archaea that bridge the gap between prokaryotes and eukaryotes.</title>
        <authorList>
            <person name="Spang A."/>
            <person name="Saw J.H."/>
            <person name="Jorgensen S.L."/>
            <person name="Zaremba-Niedzwiedzka K."/>
            <person name="Martijn J."/>
            <person name="Lind A.E."/>
            <person name="van Eijk R."/>
            <person name="Schleper C."/>
            <person name="Guy L."/>
            <person name="Ettema T.J."/>
        </authorList>
    </citation>
    <scope>NUCLEOTIDE SEQUENCE</scope>
</reference>
<keyword evidence="1" id="KW-0597">Phosphoprotein</keyword>
<dbReference type="Pfam" id="PF00512">
    <property type="entry name" value="HisKA"/>
    <property type="match status" value="1"/>
</dbReference>
<dbReference type="InterPro" id="IPR004358">
    <property type="entry name" value="Sig_transdc_His_kin-like_C"/>
</dbReference>
<evidence type="ECO:0000256" key="1">
    <source>
        <dbReference type="ARBA" id="ARBA00022553"/>
    </source>
</evidence>
<feature type="transmembrane region" description="Helical" evidence="2">
    <location>
        <begin position="25"/>
        <end position="45"/>
    </location>
</feature>
<evidence type="ECO:0000256" key="2">
    <source>
        <dbReference type="SAM" id="Phobius"/>
    </source>
</evidence>
<dbReference type="InterPro" id="IPR005467">
    <property type="entry name" value="His_kinase_dom"/>
</dbReference>
<feature type="transmembrane region" description="Helical" evidence="2">
    <location>
        <begin position="148"/>
        <end position="167"/>
    </location>
</feature>
<dbReference type="GO" id="GO:0000155">
    <property type="term" value="F:phosphorelay sensor kinase activity"/>
    <property type="evidence" value="ECO:0007669"/>
    <property type="project" value="InterPro"/>
</dbReference>
<feature type="transmembrane region" description="Helical" evidence="2">
    <location>
        <begin position="87"/>
        <end position="107"/>
    </location>
</feature>
<dbReference type="SUPFAM" id="SSF55874">
    <property type="entry name" value="ATPase domain of HSP90 chaperone/DNA topoisomerase II/histidine kinase"/>
    <property type="match status" value="1"/>
</dbReference>
<dbReference type="SUPFAM" id="SSF52172">
    <property type="entry name" value="CheY-like"/>
    <property type="match status" value="1"/>
</dbReference>
<dbReference type="InterPro" id="IPR003661">
    <property type="entry name" value="HisK_dim/P_dom"/>
</dbReference>
<dbReference type="EMBL" id="LAZR01001844">
    <property type="protein sequence ID" value="KKN38221.1"/>
    <property type="molecule type" value="Genomic_DNA"/>
</dbReference>
<dbReference type="PANTHER" id="PTHR43547">
    <property type="entry name" value="TWO-COMPONENT HISTIDINE KINASE"/>
    <property type="match status" value="1"/>
</dbReference>
<name>A0A0F9SMX5_9ZZZZ</name>
<dbReference type="Gene3D" id="3.40.50.2300">
    <property type="match status" value="1"/>
</dbReference>
<dbReference type="PRINTS" id="PR00344">
    <property type="entry name" value="BCTRLSENSOR"/>
</dbReference>